<evidence type="ECO:0000313" key="7">
    <source>
        <dbReference type="EMBL" id="MBU3830683.1"/>
    </source>
</evidence>
<proteinExistence type="inferred from homology"/>
<dbReference type="AlphaFoldDB" id="A0A9E2KX36"/>
<reference evidence="7" key="2">
    <citation type="submission" date="2021-04" db="EMBL/GenBank/DDBJ databases">
        <authorList>
            <person name="Gilroy R."/>
        </authorList>
    </citation>
    <scope>NUCLEOTIDE SEQUENCE</scope>
    <source>
        <strain evidence="7">A5-1222</strain>
    </source>
</reference>
<name>A0A9E2KX36_9BACT</name>
<accession>A0A9E2KX36</accession>
<dbReference type="SUPFAM" id="SSF55781">
    <property type="entry name" value="GAF domain-like"/>
    <property type="match status" value="1"/>
</dbReference>
<dbReference type="GO" id="GO:0006508">
    <property type="term" value="P:proteolysis"/>
    <property type="evidence" value="ECO:0007669"/>
    <property type="project" value="InterPro"/>
</dbReference>
<dbReference type="GO" id="GO:0045892">
    <property type="term" value="P:negative regulation of DNA-templated transcription"/>
    <property type="evidence" value="ECO:0007669"/>
    <property type="project" value="TreeGrafter"/>
</dbReference>
<feature type="domain" description="Heat-inducible transcription repressor HrcA C-terminal" evidence="5">
    <location>
        <begin position="117"/>
        <end position="338"/>
    </location>
</feature>
<dbReference type="Pfam" id="PF01726">
    <property type="entry name" value="LexA_DNA_bind"/>
    <property type="match status" value="1"/>
</dbReference>
<dbReference type="Pfam" id="PF01628">
    <property type="entry name" value="HrcA"/>
    <property type="match status" value="1"/>
</dbReference>
<dbReference type="PANTHER" id="PTHR34824">
    <property type="entry name" value="HEAT-INDUCIBLE TRANSCRIPTION REPRESSOR HRCA"/>
    <property type="match status" value="1"/>
</dbReference>
<dbReference type="InterPro" id="IPR036390">
    <property type="entry name" value="WH_DNA-bd_sf"/>
</dbReference>
<dbReference type="InterPro" id="IPR002571">
    <property type="entry name" value="HrcA"/>
</dbReference>
<evidence type="ECO:0000259" key="5">
    <source>
        <dbReference type="Pfam" id="PF01628"/>
    </source>
</evidence>
<dbReference type="InterPro" id="IPR036388">
    <property type="entry name" value="WH-like_DNA-bd_sf"/>
</dbReference>
<keyword evidence="4" id="KW-0804">Transcription</keyword>
<comment type="caution">
    <text evidence="7">The sequence shown here is derived from an EMBL/GenBank/DDBJ whole genome shotgun (WGS) entry which is preliminary data.</text>
</comment>
<dbReference type="InterPro" id="IPR029016">
    <property type="entry name" value="GAF-like_dom_sf"/>
</dbReference>
<dbReference type="PIRSF" id="PIRSF005485">
    <property type="entry name" value="HrcA"/>
    <property type="match status" value="1"/>
</dbReference>
<dbReference type="PANTHER" id="PTHR34824:SF1">
    <property type="entry name" value="HEAT-INDUCIBLE TRANSCRIPTION REPRESSOR HRCA"/>
    <property type="match status" value="1"/>
</dbReference>
<feature type="domain" description="LexA repressor DNA-binding" evidence="6">
    <location>
        <begin position="13"/>
        <end position="74"/>
    </location>
</feature>
<dbReference type="InterPro" id="IPR021153">
    <property type="entry name" value="HrcA_C"/>
</dbReference>
<feature type="non-terminal residue" evidence="7">
    <location>
        <position position="1"/>
    </location>
</feature>
<dbReference type="SUPFAM" id="SSF46785">
    <property type="entry name" value="Winged helix' DNA-binding domain"/>
    <property type="match status" value="1"/>
</dbReference>
<gene>
    <name evidence="7" type="ORF">H9897_00770</name>
</gene>
<dbReference type="GO" id="GO:0004252">
    <property type="term" value="F:serine-type endopeptidase activity"/>
    <property type="evidence" value="ECO:0007669"/>
    <property type="project" value="InterPro"/>
</dbReference>
<dbReference type="GO" id="GO:0003677">
    <property type="term" value="F:DNA binding"/>
    <property type="evidence" value="ECO:0007669"/>
    <property type="project" value="InterPro"/>
</dbReference>
<protein>
    <recommendedName>
        <fullName evidence="9">Heat-inducible transcription repressor HrcA</fullName>
    </recommendedName>
</protein>
<evidence type="ECO:0000259" key="6">
    <source>
        <dbReference type="Pfam" id="PF01726"/>
    </source>
</evidence>
<dbReference type="Gene3D" id="1.10.10.10">
    <property type="entry name" value="Winged helix-like DNA-binding domain superfamily/Winged helix DNA-binding domain"/>
    <property type="match status" value="1"/>
</dbReference>
<dbReference type="InterPro" id="IPR006199">
    <property type="entry name" value="LexA_DNA-bd_dom"/>
</dbReference>
<sequence>FIYYNNIWYHIIMQKLTDRQIKILKIIAKEYSNTGTPISSKLIANLFSSKISSQTIRNELAELEKLGYLEKIHTSSGRVPSKSGLEFFNECANEICISTNIEKKLESIFIKRESDIDSVINDSLVILNEITSLPSIANTYFVDESLREVNLVQLNDVNSLMLIVTNLGNIYKNYIEINNQERFEDTKVCIGLFNKFLIGTKLINLESKIQEILPIIKEEVNEYEYITREIIKKLFDYTFKNVKKTNVVGMTSLFQYPEFSDPEILCKLINMLETGNIWKQIKHVNEQEKKQSDVKIEFRTSNNNNPKQTIMIASTSIKIGNQQREISVVGPSRVEFGQIKGILNFLKSRIEEIYNDNHKK</sequence>
<dbReference type="HAMAP" id="MF_00081">
    <property type="entry name" value="HrcA"/>
    <property type="match status" value="1"/>
</dbReference>
<evidence type="ECO:0000313" key="8">
    <source>
        <dbReference type="Proteomes" id="UP000824247"/>
    </source>
</evidence>
<keyword evidence="1" id="KW-0678">Repressor</keyword>
<evidence type="ECO:0000256" key="2">
    <source>
        <dbReference type="ARBA" id="ARBA00023015"/>
    </source>
</evidence>
<organism evidence="7 8">
    <name type="scientific">Candidatus Ureaplasma intestinipullorum</name>
    <dbReference type="NCBI Taxonomy" id="2838770"/>
    <lineage>
        <taxon>Bacteria</taxon>
        <taxon>Bacillati</taxon>
        <taxon>Mycoplasmatota</taxon>
        <taxon>Mycoplasmoidales</taxon>
        <taxon>Mycoplasmoidaceae</taxon>
        <taxon>Ureaplasma</taxon>
    </lineage>
</organism>
<reference evidence="7" key="1">
    <citation type="journal article" date="2021" name="PeerJ">
        <title>Extensive microbial diversity within the chicken gut microbiome revealed by metagenomics and culture.</title>
        <authorList>
            <person name="Gilroy R."/>
            <person name="Ravi A."/>
            <person name="Getino M."/>
            <person name="Pursley I."/>
            <person name="Horton D.L."/>
            <person name="Alikhan N.F."/>
            <person name="Baker D."/>
            <person name="Gharbi K."/>
            <person name="Hall N."/>
            <person name="Watson M."/>
            <person name="Adriaenssens E.M."/>
            <person name="Foster-Nyarko E."/>
            <person name="Jarju S."/>
            <person name="Secka A."/>
            <person name="Antonio M."/>
            <person name="Oren A."/>
            <person name="Chaudhuri R.R."/>
            <person name="La Ragione R."/>
            <person name="Hildebrand F."/>
            <person name="Pallen M.J."/>
        </authorList>
    </citation>
    <scope>NUCLEOTIDE SEQUENCE</scope>
    <source>
        <strain evidence="7">A5-1222</strain>
    </source>
</reference>
<evidence type="ECO:0000256" key="1">
    <source>
        <dbReference type="ARBA" id="ARBA00022491"/>
    </source>
</evidence>
<evidence type="ECO:0008006" key="9">
    <source>
        <dbReference type="Google" id="ProtNLM"/>
    </source>
</evidence>
<evidence type="ECO:0000256" key="3">
    <source>
        <dbReference type="ARBA" id="ARBA00023016"/>
    </source>
</evidence>
<dbReference type="Gene3D" id="3.30.450.40">
    <property type="match status" value="1"/>
</dbReference>
<keyword evidence="2" id="KW-0805">Transcription regulation</keyword>
<evidence type="ECO:0000256" key="4">
    <source>
        <dbReference type="ARBA" id="ARBA00023163"/>
    </source>
</evidence>
<dbReference type="EMBL" id="JAHLFM010000012">
    <property type="protein sequence ID" value="MBU3830683.1"/>
    <property type="molecule type" value="Genomic_DNA"/>
</dbReference>
<dbReference type="Proteomes" id="UP000824247">
    <property type="component" value="Unassembled WGS sequence"/>
</dbReference>
<keyword evidence="3" id="KW-0346">Stress response</keyword>